<evidence type="ECO:0000313" key="2">
    <source>
        <dbReference type="EMBL" id="PQM43515.1"/>
    </source>
</evidence>
<dbReference type="VEuPathDB" id="FungiDB:GMDG_04326"/>
<dbReference type="OrthoDB" id="416217at2759"/>
<gene>
    <name evidence="2" type="ORF">VC83_09642</name>
</gene>
<dbReference type="RefSeq" id="XP_024328823.1">
    <property type="nucleotide sequence ID" value="XM_024473055.1"/>
</dbReference>
<organism evidence="2">
    <name type="scientific">Pseudogymnoascus destructans</name>
    <dbReference type="NCBI Taxonomy" id="655981"/>
    <lineage>
        <taxon>Eukaryota</taxon>
        <taxon>Fungi</taxon>
        <taxon>Dikarya</taxon>
        <taxon>Ascomycota</taxon>
        <taxon>Pezizomycotina</taxon>
        <taxon>Leotiomycetes</taxon>
        <taxon>Thelebolales</taxon>
        <taxon>Thelebolaceae</taxon>
        <taxon>Pseudogymnoascus</taxon>
    </lineage>
</organism>
<dbReference type="Proteomes" id="UP000077154">
    <property type="component" value="Unassembled WGS sequence"/>
</dbReference>
<name>A0A2P6FGL0_9PEZI</name>
<keyword evidence="1" id="KW-1133">Transmembrane helix</keyword>
<dbReference type="AlphaFoldDB" id="A0A2P6FGL0"/>
<feature type="transmembrane region" description="Helical" evidence="1">
    <location>
        <begin position="47"/>
        <end position="66"/>
    </location>
</feature>
<sequence length="123" mass="14104">MIESHALDYGIPDPNAKFYMGVIKSLAPVIDAVISRPPFGGAPPNALLLYFVHWLSFLPPEFVMLVNSFDPKALVIMAHYYALVAFVLSNWKNGWWWLRDRPGYMIKNIAAFVNFRGWGVWMK</sequence>
<reference evidence="2" key="1">
    <citation type="submission" date="2016-03" db="EMBL/GenBank/DDBJ databases">
        <title>Updated assembly of Pseudogymnoascus destructans, the fungus causing white-nose syndrome of bats.</title>
        <authorList>
            <person name="Palmer J.M."/>
            <person name="Drees K.P."/>
            <person name="Foster J.T."/>
            <person name="Lindner D.L."/>
        </authorList>
    </citation>
    <scope>NUCLEOTIDE SEQUENCE [LARGE SCALE GENOMIC DNA]</scope>
    <source>
        <strain evidence="2">20631-21</strain>
    </source>
</reference>
<proteinExistence type="predicted"/>
<dbReference type="EMBL" id="KV441397">
    <property type="protein sequence ID" value="PQM43515.1"/>
    <property type="molecule type" value="Genomic_DNA"/>
</dbReference>
<accession>A0A2P6FGL0</accession>
<dbReference type="GeneID" id="36292672"/>
<keyword evidence="1" id="KW-0472">Membrane</keyword>
<protein>
    <submittedName>
        <fullName evidence="2">Uncharacterized protein</fullName>
    </submittedName>
</protein>
<evidence type="ECO:0000256" key="1">
    <source>
        <dbReference type="SAM" id="Phobius"/>
    </source>
</evidence>
<keyword evidence="1" id="KW-0812">Transmembrane</keyword>
<feature type="transmembrane region" description="Helical" evidence="1">
    <location>
        <begin position="73"/>
        <end position="91"/>
    </location>
</feature>